<proteinExistence type="predicted"/>
<keyword evidence="1" id="KW-0472">Membrane</keyword>
<feature type="transmembrane region" description="Helical" evidence="1">
    <location>
        <begin position="29"/>
        <end position="50"/>
    </location>
</feature>
<name>A0A7W8MW70_9BACL</name>
<comment type="caution">
    <text evidence="2">The sequence shown here is derived from an EMBL/GenBank/DDBJ whole genome shotgun (WGS) entry which is preliminary data.</text>
</comment>
<dbReference type="Pfam" id="PF07441">
    <property type="entry name" value="BofA"/>
    <property type="match status" value="1"/>
</dbReference>
<protein>
    <submittedName>
        <fullName evidence="2">Inhibitor of the pro-sigma K processing machinery</fullName>
    </submittedName>
</protein>
<feature type="transmembrane region" description="Helical" evidence="1">
    <location>
        <begin position="62"/>
        <end position="82"/>
    </location>
</feature>
<keyword evidence="1" id="KW-1133">Transmembrane helix</keyword>
<sequence>MEPKIVIMLFLCAIVILLLVGTPLKPVRFIGYGAVKLIIGALLLFVLNAVGNSFNIHVPINLLTSSVSGFLGVPGVVALIIIQKYIVA</sequence>
<dbReference type="RefSeq" id="WP_183256483.1">
    <property type="nucleotide sequence ID" value="NZ_JACHEP010000038.1"/>
</dbReference>
<gene>
    <name evidence="2" type="ORF">HNQ34_003488</name>
</gene>
<dbReference type="NCBIfam" id="TIGR02862">
    <property type="entry name" value="spore_BofA"/>
    <property type="match status" value="1"/>
</dbReference>
<evidence type="ECO:0000313" key="2">
    <source>
        <dbReference type="EMBL" id="MBB5326337.1"/>
    </source>
</evidence>
<dbReference type="Proteomes" id="UP000520011">
    <property type="component" value="Unassembled WGS sequence"/>
</dbReference>
<dbReference type="InterPro" id="IPR010001">
    <property type="entry name" value="BofA"/>
</dbReference>
<accession>A0A7W8MW70</accession>
<evidence type="ECO:0000256" key="1">
    <source>
        <dbReference type="SAM" id="Phobius"/>
    </source>
</evidence>
<dbReference type="EMBL" id="JACHEP010000038">
    <property type="protein sequence ID" value="MBB5326337.1"/>
    <property type="molecule type" value="Genomic_DNA"/>
</dbReference>
<organism evidence="2 3">
    <name type="scientific">Anoxybacteroides tepidamans</name>
    <dbReference type="NCBI Taxonomy" id="265948"/>
    <lineage>
        <taxon>Bacteria</taxon>
        <taxon>Bacillati</taxon>
        <taxon>Bacillota</taxon>
        <taxon>Bacilli</taxon>
        <taxon>Bacillales</taxon>
        <taxon>Anoxybacillaceae</taxon>
        <taxon>Anoxybacteroides</taxon>
    </lineage>
</organism>
<keyword evidence="1" id="KW-0812">Transmembrane</keyword>
<feature type="transmembrane region" description="Helical" evidence="1">
    <location>
        <begin position="6"/>
        <end position="22"/>
    </location>
</feature>
<evidence type="ECO:0000313" key="3">
    <source>
        <dbReference type="Proteomes" id="UP000520011"/>
    </source>
</evidence>
<dbReference type="AlphaFoldDB" id="A0A7W8MW70"/>
<reference evidence="2 3" key="1">
    <citation type="submission" date="2020-08" db="EMBL/GenBank/DDBJ databases">
        <title>Genomic Encyclopedia of Type Strains, Phase IV (KMG-IV): sequencing the most valuable type-strain genomes for metagenomic binning, comparative biology and taxonomic classification.</title>
        <authorList>
            <person name="Goeker M."/>
        </authorList>
    </citation>
    <scope>NUCLEOTIDE SEQUENCE [LARGE SCALE GENOMIC DNA]</scope>
    <source>
        <strain evidence="2 3">DSM 16325</strain>
    </source>
</reference>
<keyword evidence="3" id="KW-1185">Reference proteome</keyword>